<name>A0A445M2Y7_GLYSO</name>
<reference evidence="1 2" key="1">
    <citation type="submission" date="2018-09" db="EMBL/GenBank/DDBJ databases">
        <title>A high-quality reference genome of wild soybean provides a powerful tool to mine soybean genomes.</title>
        <authorList>
            <person name="Xie M."/>
            <person name="Chung C.Y.L."/>
            <person name="Li M.-W."/>
            <person name="Wong F.-L."/>
            <person name="Chan T.-F."/>
            <person name="Lam H.-M."/>
        </authorList>
    </citation>
    <scope>NUCLEOTIDE SEQUENCE [LARGE SCALE GENOMIC DNA]</scope>
    <source>
        <strain evidence="2">cv. W05</strain>
        <tissue evidence="1">Hypocotyl of etiolated seedlings</tissue>
    </source>
</reference>
<dbReference type="EMBL" id="QZWG01000001">
    <property type="protein sequence ID" value="RZC29908.1"/>
    <property type="molecule type" value="Genomic_DNA"/>
</dbReference>
<evidence type="ECO:0000313" key="1">
    <source>
        <dbReference type="EMBL" id="RZC29908.1"/>
    </source>
</evidence>
<dbReference type="Proteomes" id="UP000289340">
    <property type="component" value="Chromosome 1"/>
</dbReference>
<keyword evidence="2" id="KW-1185">Reference proteome</keyword>
<gene>
    <name evidence="1" type="ORF">D0Y65_001500</name>
</gene>
<protein>
    <submittedName>
        <fullName evidence="1">Uncharacterized protein</fullName>
    </submittedName>
</protein>
<organism evidence="1 2">
    <name type="scientific">Glycine soja</name>
    <name type="common">Wild soybean</name>
    <dbReference type="NCBI Taxonomy" id="3848"/>
    <lineage>
        <taxon>Eukaryota</taxon>
        <taxon>Viridiplantae</taxon>
        <taxon>Streptophyta</taxon>
        <taxon>Embryophyta</taxon>
        <taxon>Tracheophyta</taxon>
        <taxon>Spermatophyta</taxon>
        <taxon>Magnoliopsida</taxon>
        <taxon>eudicotyledons</taxon>
        <taxon>Gunneridae</taxon>
        <taxon>Pentapetalae</taxon>
        <taxon>rosids</taxon>
        <taxon>fabids</taxon>
        <taxon>Fabales</taxon>
        <taxon>Fabaceae</taxon>
        <taxon>Papilionoideae</taxon>
        <taxon>50 kb inversion clade</taxon>
        <taxon>NPAAA clade</taxon>
        <taxon>indigoferoid/millettioid clade</taxon>
        <taxon>Phaseoleae</taxon>
        <taxon>Glycine</taxon>
        <taxon>Glycine subgen. Soja</taxon>
    </lineage>
</organism>
<evidence type="ECO:0000313" key="2">
    <source>
        <dbReference type="Proteomes" id="UP000289340"/>
    </source>
</evidence>
<comment type="caution">
    <text evidence="1">The sequence shown here is derived from an EMBL/GenBank/DDBJ whole genome shotgun (WGS) entry which is preliminary data.</text>
</comment>
<proteinExistence type="predicted"/>
<dbReference type="AlphaFoldDB" id="A0A445M2Y7"/>
<sequence length="122" mass="14383">MHFAQDSEENRDFLFRMECFMPVLVGFLDNVNGGVKFGYQQNGTSREAEKLDTEEAGGGRKIERGFSASRSVKWNLRERNSLSTRERRHWVWFRRWTHLLESLGKMKETLEKGKQAKRGDRN</sequence>
<accession>A0A445M2Y7</accession>